<protein>
    <submittedName>
        <fullName evidence="3">Coiled-coil domain-containing protein 177</fullName>
    </submittedName>
</protein>
<feature type="coiled-coil region" evidence="1">
    <location>
        <begin position="438"/>
        <end position="465"/>
    </location>
</feature>
<accession>A0A5C6PII1</accession>
<name>A0A5C6PII1_9TELE</name>
<feature type="region of interest" description="Disordered" evidence="2">
    <location>
        <begin position="245"/>
        <end position="323"/>
    </location>
</feature>
<evidence type="ECO:0000313" key="4">
    <source>
        <dbReference type="Proteomes" id="UP000324091"/>
    </source>
</evidence>
<feature type="compositionally biased region" description="Basic and acidic residues" evidence="2">
    <location>
        <begin position="198"/>
        <end position="230"/>
    </location>
</feature>
<reference evidence="3 4" key="1">
    <citation type="submission" date="2019-04" db="EMBL/GenBank/DDBJ databases">
        <title>Chromosome genome assembly for Takifugu flavidus.</title>
        <authorList>
            <person name="Xiao S."/>
        </authorList>
    </citation>
    <scope>NUCLEOTIDE SEQUENCE [LARGE SCALE GENOMIC DNA]</scope>
    <source>
        <strain evidence="3">HTHZ2018</strain>
        <tissue evidence="3">Muscle</tissue>
    </source>
</reference>
<dbReference type="Proteomes" id="UP000324091">
    <property type="component" value="Chromosome 11"/>
</dbReference>
<dbReference type="PANTHER" id="PTHR33663">
    <property type="entry name" value="COILED-COIL DOMAIN-CONTAINING PROTEIN 177"/>
    <property type="match status" value="1"/>
</dbReference>
<gene>
    <name evidence="3" type="ORF">D4764_11G0008270</name>
</gene>
<feature type="region of interest" description="Disordered" evidence="2">
    <location>
        <begin position="1"/>
        <end position="30"/>
    </location>
</feature>
<feature type="region of interest" description="Disordered" evidence="2">
    <location>
        <begin position="352"/>
        <end position="387"/>
    </location>
</feature>
<dbReference type="InterPro" id="IPR029090">
    <property type="entry name" value="DUF4659"/>
</dbReference>
<sequence length="500" mass="59468">MGELNGTSSVLRWDLPPSEAEGSRPPRSVPTCARLGLRPVQLLIKSLNERLAERNVLPFESVRLMHESYEKERRRLLQTRQEETGRITEAAGDRLQCNDSQVSGPEVKDYKRDRRTTGPVQYADLCIKGGPASRSCSAADHPGRTRGCSFGLGDLKYPKAIEMKVERLTKDINEEMCVSLSERDRKIAALMLLKHQEEQDSLKHSQKQEQERQEAHRKEEAQRVEEDKERLKKLKKNMQRWQEELEARRRTRQQWEAETIGQRERRGAAAAGQMEESEGGEEHLREKEEVEKRRQDRERRAAVEREQKAWRSKRAQVEKKRRQLEERNHQEILRHVLLREQAERRAEEEAAHRRRELERKLRRSCEKHAEATEERHKEARSGRQQRTERAALLTFARTRDRAEQVKERNRRRQLCHGMLRERIRREEEEARQVRGALHRAKEWRRERLRRQREQLQEEARRLARASFHMRERVRQQTGRRSFHRMALEAQLSASLASMKL</sequence>
<evidence type="ECO:0000313" key="3">
    <source>
        <dbReference type="EMBL" id="TWW78706.1"/>
    </source>
</evidence>
<comment type="caution">
    <text evidence="3">The sequence shown here is derived from an EMBL/GenBank/DDBJ whole genome shotgun (WGS) entry which is preliminary data.</text>
</comment>
<dbReference type="PANTHER" id="PTHR33663:SF3">
    <property type="entry name" value="COILED-COIL DOMAIN-CONTAINING PROTEIN 185"/>
    <property type="match status" value="1"/>
</dbReference>
<evidence type="ECO:0000256" key="1">
    <source>
        <dbReference type="SAM" id="Coils"/>
    </source>
</evidence>
<proteinExistence type="predicted"/>
<dbReference type="AlphaFoldDB" id="A0A5C6PII1"/>
<dbReference type="Pfam" id="PF15558">
    <property type="entry name" value="DUF4659"/>
    <property type="match status" value="3"/>
</dbReference>
<organism evidence="3 4">
    <name type="scientific">Takifugu flavidus</name>
    <name type="common">sansaifugu</name>
    <dbReference type="NCBI Taxonomy" id="433684"/>
    <lineage>
        <taxon>Eukaryota</taxon>
        <taxon>Metazoa</taxon>
        <taxon>Chordata</taxon>
        <taxon>Craniata</taxon>
        <taxon>Vertebrata</taxon>
        <taxon>Euteleostomi</taxon>
        <taxon>Actinopterygii</taxon>
        <taxon>Neopterygii</taxon>
        <taxon>Teleostei</taxon>
        <taxon>Neoteleostei</taxon>
        <taxon>Acanthomorphata</taxon>
        <taxon>Eupercaria</taxon>
        <taxon>Tetraodontiformes</taxon>
        <taxon>Tetradontoidea</taxon>
        <taxon>Tetraodontidae</taxon>
        <taxon>Takifugu</taxon>
    </lineage>
</organism>
<feature type="compositionally biased region" description="Basic and acidic residues" evidence="2">
    <location>
        <begin position="280"/>
        <end position="323"/>
    </location>
</feature>
<dbReference type="EMBL" id="RHFK02000003">
    <property type="protein sequence ID" value="TWW78706.1"/>
    <property type="molecule type" value="Genomic_DNA"/>
</dbReference>
<evidence type="ECO:0000256" key="2">
    <source>
        <dbReference type="SAM" id="MobiDB-lite"/>
    </source>
</evidence>
<keyword evidence="1" id="KW-0175">Coiled coil</keyword>
<keyword evidence="4" id="KW-1185">Reference proteome</keyword>
<feature type="region of interest" description="Disordered" evidence="2">
    <location>
        <begin position="198"/>
        <end position="231"/>
    </location>
</feature>
<feature type="compositionally biased region" description="Polar residues" evidence="2">
    <location>
        <begin position="1"/>
        <end position="10"/>
    </location>
</feature>